<reference evidence="2 3" key="2">
    <citation type="submission" date="2018-03" db="EMBL/GenBank/DDBJ databases">
        <title>The ancient ancestry and fast evolution of plastids.</title>
        <authorList>
            <person name="Moore K.R."/>
            <person name="Magnabosco C."/>
            <person name="Momper L."/>
            <person name="Gold D.A."/>
            <person name="Bosak T."/>
            <person name="Fournier G.P."/>
        </authorList>
    </citation>
    <scope>NUCLEOTIDE SEQUENCE [LARGE SCALE GENOMIC DNA]</scope>
    <source>
        <strain evidence="2 3">CCAP 1448/3</strain>
    </source>
</reference>
<comment type="caution">
    <text evidence="2">The sequence shown here is derived from an EMBL/GenBank/DDBJ whole genome shotgun (WGS) entry which is preliminary data.</text>
</comment>
<feature type="transmembrane region" description="Helical" evidence="1">
    <location>
        <begin position="20"/>
        <end position="42"/>
    </location>
</feature>
<dbReference type="AlphaFoldDB" id="A0A2T1C707"/>
<dbReference type="OrthoDB" id="573435at2"/>
<keyword evidence="1" id="KW-1133">Transmembrane helix</keyword>
<organism evidence="2 3">
    <name type="scientific">Merismopedia glauca CCAP 1448/3</name>
    <dbReference type="NCBI Taxonomy" id="1296344"/>
    <lineage>
        <taxon>Bacteria</taxon>
        <taxon>Bacillati</taxon>
        <taxon>Cyanobacteriota</taxon>
        <taxon>Cyanophyceae</taxon>
        <taxon>Synechococcales</taxon>
        <taxon>Merismopediaceae</taxon>
        <taxon>Merismopedia</taxon>
    </lineage>
</organism>
<name>A0A2T1C707_9CYAN</name>
<evidence type="ECO:0000313" key="3">
    <source>
        <dbReference type="Proteomes" id="UP000238762"/>
    </source>
</evidence>
<protein>
    <recommendedName>
        <fullName evidence="4">Prepilin-type cleavage/methylation domain-containing protein</fullName>
    </recommendedName>
</protein>
<keyword evidence="1" id="KW-0812">Transmembrane</keyword>
<dbReference type="RefSeq" id="WP_106287700.1">
    <property type="nucleotide sequence ID" value="NZ_CAWNTC010000220.1"/>
</dbReference>
<evidence type="ECO:0000256" key="1">
    <source>
        <dbReference type="SAM" id="Phobius"/>
    </source>
</evidence>
<keyword evidence="1" id="KW-0472">Membrane</keyword>
<proteinExistence type="predicted"/>
<dbReference type="InterPro" id="IPR012902">
    <property type="entry name" value="N_methyl_site"/>
</dbReference>
<reference evidence="2 3" key="1">
    <citation type="submission" date="2018-02" db="EMBL/GenBank/DDBJ databases">
        <authorList>
            <person name="Cohen D.B."/>
            <person name="Kent A.D."/>
        </authorList>
    </citation>
    <scope>NUCLEOTIDE SEQUENCE [LARGE SCALE GENOMIC DNA]</scope>
    <source>
        <strain evidence="2 3">CCAP 1448/3</strain>
    </source>
</reference>
<dbReference type="EMBL" id="PVWJ01000019">
    <property type="protein sequence ID" value="PSB04041.1"/>
    <property type="molecule type" value="Genomic_DNA"/>
</dbReference>
<keyword evidence="3" id="KW-1185">Reference proteome</keyword>
<evidence type="ECO:0000313" key="2">
    <source>
        <dbReference type="EMBL" id="PSB04041.1"/>
    </source>
</evidence>
<dbReference type="Pfam" id="PF07963">
    <property type="entry name" value="N_methyl"/>
    <property type="match status" value="1"/>
</dbReference>
<dbReference type="Proteomes" id="UP000238762">
    <property type="component" value="Unassembled WGS sequence"/>
</dbReference>
<gene>
    <name evidence="2" type="ORF">C7B64_05765</name>
</gene>
<accession>A0A2T1C707</accession>
<evidence type="ECO:0008006" key="4">
    <source>
        <dbReference type="Google" id="ProtNLM"/>
    </source>
</evidence>
<sequence>MFKLKNLPKDRGFSMVEVLVSILVTTLFVTMTMQAVVIATLFRVKSQESAEATNWIEEDLEQLKYQANSLEFPKTTLAANADAGATSVSISTPSNTANFSTNDKVKIGTDTTAYKITNVTGSGTSRTLTITPALTTTQTSSTTVSSLKMCSATSSTSGLAQELNSNLSALSSSTKNIKGKGFTLTRTTTVSSDAPYNVLKVSYKVAPTSTSESSVSVAKFYLEVIPNVAFQCP</sequence>